<evidence type="ECO:0000313" key="2">
    <source>
        <dbReference type="Proteomes" id="UP000294114"/>
    </source>
</evidence>
<organism evidence="1 2">
    <name type="scientific">Micromonospora kangleipakensis</name>
    <dbReference type="NCBI Taxonomy" id="1077942"/>
    <lineage>
        <taxon>Bacteria</taxon>
        <taxon>Bacillati</taxon>
        <taxon>Actinomycetota</taxon>
        <taxon>Actinomycetes</taxon>
        <taxon>Micromonosporales</taxon>
        <taxon>Micromonosporaceae</taxon>
        <taxon>Micromonospora</taxon>
    </lineage>
</organism>
<gene>
    <name evidence="1" type="ORF">EV384_4362</name>
</gene>
<proteinExistence type="predicted"/>
<sequence>MSSAASNSPIATRWVLAWLFPTLRPAFEAAVADLGVLSAADRRRRADEVVTALPGWWAVSGAVGGWDVAG</sequence>
<protein>
    <submittedName>
        <fullName evidence="1">Uncharacterized protein</fullName>
    </submittedName>
</protein>
<accession>A0A4Q8BF65</accession>
<comment type="caution">
    <text evidence="1">The sequence shown here is derived from an EMBL/GenBank/DDBJ whole genome shotgun (WGS) entry which is preliminary data.</text>
</comment>
<evidence type="ECO:0000313" key="1">
    <source>
        <dbReference type="EMBL" id="RZU75799.1"/>
    </source>
</evidence>
<reference evidence="1 2" key="1">
    <citation type="submission" date="2019-02" db="EMBL/GenBank/DDBJ databases">
        <title>Sequencing the genomes of 1000 actinobacteria strains.</title>
        <authorList>
            <person name="Klenk H.-P."/>
        </authorList>
    </citation>
    <scope>NUCLEOTIDE SEQUENCE [LARGE SCALE GENOMIC DNA]</scope>
    <source>
        <strain evidence="1 2">DSM 45612</strain>
    </source>
</reference>
<name>A0A4Q8BF65_9ACTN</name>
<dbReference type="EMBL" id="SHLD01000001">
    <property type="protein sequence ID" value="RZU75799.1"/>
    <property type="molecule type" value="Genomic_DNA"/>
</dbReference>
<dbReference type="AlphaFoldDB" id="A0A4Q8BF65"/>
<keyword evidence="2" id="KW-1185">Reference proteome</keyword>
<dbReference type="Proteomes" id="UP000294114">
    <property type="component" value="Unassembled WGS sequence"/>
</dbReference>